<dbReference type="SUPFAM" id="SSF46785">
    <property type="entry name" value="Winged helix' DNA-binding domain"/>
    <property type="match status" value="1"/>
</dbReference>
<feature type="domain" description="ETS" evidence="5">
    <location>
        <begin position="112"/>
        <end position="192"/>
    </location>
</feature>
<accession>A0AAW1JID2</accession>
<dbReference type="PANTHER" id="PTHR11849">
    <property type="entry name" value="ETS"/>
    <property type="match status" value="1"/>
</dbReference>
<dbReference type="PANTHER" id="PTHR11849:SF282">
    <property type="entry name" value="ETV5-RELATED PROTEIN ETS96B"/>
    <property type="match status" value="1"/>
</dbReference>
<feature type="compositionally biased region" description="Polar residues" evidence="4">
    <location>
        <begin position="225"/>
        <end position="235"/>
    </location>
</feature>
<dbReference type="GO" id="GO:0030154">
    <property type="term" value="P:cell differentiation"/>
    <property type="evidence" value="ECO:0007669"/>
    <property type="project" value="TreeGrafter"/>
</dbReference>
<feature type="region of interest" description="Disordered" evidence="4">
    <location>
        <begin position="34"/>
        <end position="103"/>
    </location>
</feature>
<evidence type="ECO:0000313" key="7">
    <source>
        <dbReference type="Proteomes" id="UP001458880"/>
    </source>
</evidence>
<keyword evidence="7" id="KW-1185">Reference proteome</keyword>
<protein>
    <submittedName>
        <fullName evidence="6">Ets-domain</fullName>
    </submittedName>
</protein>
<feature type="region of interest" description="Disordered" evidence="4">
    <location>
        <begin position="1"/>
        <end position="20"/>
    </location>
</feature>
<comment type="similarity">
    <text evidence="1 3">Belongs to the ETS family.</text>
</comment>
<dbReference type="GO" id="GO:0043565">
    <property type="term" value="F:sequence-specific DNA binding"/>
    <property type="evidence" value="ECO:0007669"/>
    <property type="project" value="InterPro"/>
</dbReference>
<name>A0AAW1JID2_POPJA</name>
<dbReference type="InterPro" id="IPR046328">
    <property type="entry name" value="ETS_fam"/>
</dbReference>
<keyword evidence="2 3" id="KW-0238">DNA-binding</keyword>
<dbReference type="InterPro" id="IPR000418">
    <property type="entry name" value="Ets_dom"/>
</dbReference>
<feature type="region of interest" description="Disordered" evidence="4">
    <location>
        <begin position="225"/>
        <end position="244"/>
    </location>
</feature>
<evidence type="ECO:0000256" key="1">
    <source>
        <dbReference type="ARBA" id="ARBA00005562"/>
    </source>
</evidence>
<comment type="subcellular location">
    <subcellularLocation>
        <location evidence="3">Nucleus</location>
    </subcellularLocation>
</comment>
<feature type="compositionally biased region" description="Basic residues" evidence="4">
    <location>
        <begin position="78"/>
        <end position="88"/>
    </location>
</feature>
<dbReference type="InterPro" id="IPR036390">
    <property type="entry name" value="WH_DNA-bd_sf"/>
</dbReference>
<comment type="caution">
    <text evidence="6">The sequence shown here is derived from an EMBL/GenBank/DDBJ whole genome shotgun (WGS) entry which is preliminary data.</text>
</comment>
<dbReference type="PROSITE" id="PS00345">
    <property type="entry name" value="ETS_DOMAIN_1"/>
    <property type="match status" value="1"/>
</dbReference>
<dbReference type="Gene3D" id="1.10.10.10">
    <property type="entry name" value="Winged helix-like DNA-binding domain superfamily/Winged helix DNA-binding domain"/>
    <property type="match status" value="1"/>
</dbReference>
<proteinExistence type="inferred from homology"/>
<dbReference type="EMBL" id="JASPKY010000378">
    <property type="protein sequence ID" value="KAK9702988.1"/>
    <property type="molecule type" value="Genomic_DNA"/>
</dbReference>
<organism evidence="6 7">
    <name type="scientific">Popillia japonica</name>
    <name type="common">Japanese beetle</name>
    <dbReference type="NCBI Taxonomy" id="7064"/>
    <lineage>
        <taxon>Eukaryota</taxon>
        <taxon>Metazoa</taxon>
        <taxon>Ecdysozoa</taxon>
        <taxon>Arthropoda</taxon>
        <taxon>Hexapoda</taxon>
        <taxon>Insecta</taxon>
        <taxon>Pterygota</taxon>
        <taxon>Neoptera</taxon>
        <taxon>Endopterygota</taxon>
        <taxon>Coleoptera</taxon>
        <taxon>Polyphaga</taxon>
        <taxon>Scarabaeiformia</taxon>
        <taxon>Scarabaeidae</taxon>
        <taxon>Rutelinae</taxon>
        <taxon>Popillia</taxon>
    </lineage>
</organism>
<dbReference type="Proteomes" id="UP001458880">
    <property type="component" value="Unassembled WGS sequence"/>
</dbReference>
<dbReference type="GO" id="GO:0005634">
    <property type="term" value="C:nucleus"/>
    <property type="evidence" value="ECO:0007669"/>
    <property type="project" value="UniProtKB-SubCell"/>
</dbReference>
<dbReference type="SMART" id="SM00413">
    <property type="entry name" value="ETS"/>
    <property type="match status" value="1"/>
</dbReference>
<dbReference type="AlphaFoldDB" id="A0AAW1JID2"/>
<evidence type="ECO:0000256" key="2">
    <source>
        <dbReference type="ARBA" id="ARBA00023125"/>
    </source>
</evidence>
<dbReference type="InterPro" id="IPR036388">
    <property type="entry name" value="WH-like_DNA-bd_sf"/>
</dbReference>
<dbReference type="PRINTS" id="PR00454">
    <property type="entry name" value="ETSDOMAIN"/>
</dbReference>
<gene>
    <name evidence="6" type="ORF">QE152_g29606</name>
</gene>
<dbReference type="GO" id="GO:0000981">
    <property type="term" value="F:DNA-binding transcription factor activity, RNA polymerase II-specific"/>
    <property type="evidence" value="ECO:0007669"/>
    <property type="project" value="TreeGrafter"/>
</dbReference>
<feature type="compositionally biased region" description="Basic and acidic residues" evidence="4">
    <location>
        <begin position="34"/>
        <end position="50"/>
    </location>
</feature>
<keyword evidence="3" id="KW-0539">Nucleus</keyword>
<dbReference type="PROSITE" id="PS50061">
    <property type="entry name" value="ETS_DOMAIN_3"/>
    <property type="match status" value="1"/>
</dbReference>
<evidence type="ECO:0000256" key="3">
    <source>
        <dbReference type="RuleBase" id="RU004019"/>
    </source>
</evidence>
<feature type="compositionally biased region" description="Basic and acidic residues" evidence="4">
    <location>
        <begin position="89"/>
        <end position="103"/>
    </location>
</feature>
<evidence type="ECO:0000259" key="5">
    <source>
        <dbReference type="PROSITE" id="PS50061"/>
    </source>
</evidence>
<evidence type="ECO:0000313" key="6">
    <source>
        <dbReference type="EMBL" id="KAK9702988.1"/>
    </source>
</evidence>
<dbReference type="Pfam" id="PF00178">
    <property type="entry name" value="Ets"/>
    <property type="match status" value="1"/>
</dbReference>
<sequence length="244" mass="28586">METKVQSNETKTRSKKKLKVNESPVELEIVKIKYTDSEQRKQREQERPNADHNIYSEGGDSVEIVEIPVEPQFQSERRNRRTPYKHGKYKSDNRKNDKIKGDQVDKGNTTSLQLWQFLVGLLAVPQNASFIKWTGKGLEFKLVDPDEVARRWGLQKNRLTMNYEKLSRAFRYYYEKGIMQKVAGGVYVYKFVCDPQTIIDLMDNLRDKFSSEKVEYQKPDFTNLLPSSSNYTPNQEKSKKIKKS</sequence>
<reference evidence="6 7" key="1">
    <citation type="journal article" date="2024" name="BMC Genomics">
        <title>De novo assembly and annotation of Popillia japonica's genome with initial clues to its potential as an invasive pest.</title>
        <authorList>
            <person name="Cucini C."/>
            <person name="Boschi S."/>
            <person name="Funari R."/>
            <person name="Cardaioli E."/>
            <person name="Iannotti N."/>
            <person name="Marturano G."/>
            <person name="Paoli F."/>
            <person name="Bruttini M."/>
            <person name="Carapelli A."/>
            <person name="Frati F."/>
            <person name="Nardi F."/>
        </authorList>
    </citation>
    <scope>NUCLEOTIDE SEQUENCE [LARGE SCALE GENOMIC DNA]</scope>
    <source>
        <strain evidence="6">DMR45628</strain>
    </source>
</reference>
<evidence type="ECO:0000256" key="4">
    <source>
        <dbReference type="SAM" id="MobiDB-lite"/>
    </source>
</evidence>